<dbReference type="AlphaFoldDB" id="A0A0W1R5L1"/>
<protein>
    <submittedName>
        <fullName evidence="2">Uncharacterized protein</fullName>
    </submittedName>
</protein>
<feature type="transmembrane region" description="Helical" evidence="1">
    <location>
        <begin position="79"/>
        <end position="95"/>
    </location>
</feature>
<reference evidence="2 3" key="1">
    <citation type="submission" date="2015-12" db="EMBL/GenBank/DDBJ databases">
        <title>Haloprofundus marisrubri gen. nov., sp. nov., an extremely halophilic archaeon isolated from the Discovery deep brine-seawater interface in the Red Sea.</title>
        <authorList>
            <person name="Zhang G."/>
            <person name="Stingl U."/>
            <person name="Rashid M."/>
        </authorList>
    </citation>
    <scope>NUCLEOTIDE SEQUENCE [LARGE SCALE GENOMIC DNA]</scope>
    <source>
        <strain evidence="2 3">SB9</strain>
    </source>
</reference>
<name>A0A0W1R5L1_9EURY</name>
<accession>A0A0W1R5L1</accession>
<evidence type="ECO:0000256" key="1">
    <source>
        <dbReference type="SAM" id="Phobius"/>
    </source>
</evidence>
<dbReference type="RefSeq" id="WP_058582949.1">
    <property type="nucleotide sequence ID" value="NZ_LOPU01000030.1"/>
</dbReference>
<keyword evidence="1" id="KW-0812">Transmembrane</keyword>
<dbReference type="Proteomes" id="UP000054387">
    <property type="component" value="Unassembled WGS sequence"/>
</dbReference>
<feature type="transmembrane region" description="Helical" evidence="1">
    <location>
        <begin position="53"/>
        <end position="72"/>
    </location>
</feature>
<dbReference type="STRING" id="1514971.AUR64_18540"/>
<gene>
    <name evidence="2" type="ORF">AUR64_18540</name>
</gene>
<feature type="transmembrane region" description="Helical" evidence="1">
    <location>
        <begin position="21"/>
        <end position="41"/>
    </location>
</feature>
<dbReference type="EMBL" id="LOPU01000030">
    <property type="protein sequence ID" value="KTG08665.1"/>
    <property type="molecule type" value="Genomic_DNA"/>
</dbReference>
<keyword evidence="1" id="KW-0472">Membrane</keyword>
<comment type="caution">
    <text evidence="2">The sequence shown here is derived from an EMBL/GenBank/DDBJ whole genome shotgun (WGS) entry which is preliminary data.</text>
</comment>
<keyword evidence="1" id="KW-1133">Transmembrane helix</keyword>
<organism evidence="2 3">
    <name type="scientific">Haloprofundus marisrubri</name>
    <dbReference type="NCBI Taxonomy" id="1514971"/>
    <lineage>
        <taxon>Archaea</taxon>
        <taxon>Methanobacteriati</taxon>
        <taxon>Methanobacteriota</taxon>
        <taxon>Stenosarchaea group</taxon>
        <taxon>Halobacteria</taxon>
        <taxon>Halobacteriales</taxon>
        <taxon>Haloferacaceae</taxon>
        <taxon>Haloprofundus</taxon>
    </lineage>
</organism>
<evidence type="ECO:0000313" key="3">
    <source>
        <dbReference type="Proteomes" id="UP000054387"/>
    </source>
</evidence>
<sequence>MSQSEQREGGVLSGLLERKALKYWIATCGLYALVNLFDPLLEHLPTDYTDVGVGSFEGFFLTGVLLVVCWFLSKRKREILVGLWLAGHGVWWLIPNSPPSDVGVKTIVATAYPVGMACIPLVLGVALLTGSHRGHDRIWFGAIAASFGLAVLGLLGVMLFATF</sequence>
<feature type="transmembrane region" description="Helical" evidence="1">
    <location>
        <begin position="140"/>
        <end position="161"/>
    </location>
</feature>
<keyword evidence="3" id="KW-1185">Reference proteome</keyword>
<evidence type="ECO:0000313" key="2">
    <source>
        <dbReference type="EMBL" id="KTG08665.1"/>
    </source>
</evidence>
<feature type="transmembrane region" description="Helical" evidence="1">
    <location>
        <begin position="107"/>
        <end position="128"/>
    </location>
</feature>
<proteinExistence type="predicted"/>